<sequence>MKSMLVMTAAALAIAAPRAGDAATFAYTADLVALNSSGVTGMAELLLDDVAMTLDVQVSAKGLEANQLHVQHIHGLFDANGNPANSQSPTIAQDADGDGFVELLEGATSYGPIVLELRDDTIPGTGGFPMAPHGTIDFSYQYDLLTTPAFAAGMSAADLFDLTLREIVIHGMSVRADQGVGTGGEVNGTAGYRAVLPVATGEFELSAVPVPAALPLFLTAIGLMGFTAYRRKVA</sequence>
<name>A0A7L5BY41_9RHOB</name>
<evidence type="ECO:0000256" key="1">
    <source>
        <dbReference type="SAM" id="Phobius"/>
    </source>
</evidence>
<proteinExistence type="predicted"/>
<keyword evidence="1" id="KW-0472">Membrane</keyword>
<keyword evidence="2" id="KW-0732">Signal</keyword>
<dbReference type="EMBL" id="CP049056">
    <property type="protein sequence ID" value="QIE54814.1"/>
    <property type="molecule type" value="Genomic_DNA"/>
</dbReference>
<reference evidence="3 4" key="1">
    <citation type="submission" date="2020-02" db="EMBL/GenBank/DDBJ databases">
        <title>complete genome sequence of Rhodobacteraceae bacterium.</title>
        <authorList>
            <person name="Park J."/>
            <person name="Kim Y.-S."/>
            <person name="Kim K.-H."/>
        </authorList>
    </citation>
    <scope>NUCLEOTIDE SEQUENCE [LARGE SCALE GENOMIC DNA]</scope>
    <source>
        <strain evidence="3 4">RR4-56</strain>
    </source>
</reference>
<evidence type="ECO:0008006" key="5">
    <source>
        <dbReference type="Google" id="ProtNLM"/>
    </source>
</evidence>
<evidence type="ECO:0000313" key="4">
    <source>
        <dbReference type="Proteomes" id="UP000503336"/>
    </source>
</evidence>
<keyword evidence="1" id="KW-1133">Transmembrane helix</keyword>
<feature type="signal peptide" evidence="2">
    <location>
        <begin position="1"/>
        <end position="22"/>
    </location>
</feature>
<protein>
    <recommendedName>
        <fullName evidence="5">VPLPA-CTERM sorting domain-containing protein</fullName>
    </recommendedName>
</protein>
<dbReference type="KEGG" id="hdh:G5B40_04750"/>
<gene>
    <name evidence="3" type="ORF">G5B40_04750</name>
</gene>
<organism evidence="3 4">
    <name type="scientific">Pikeienuella piscinae</name>
    <dbReference type="NCBI Taxonomy" id="2748098"/>
    <lineage>
        <taxon>Bacteria</taxon>
        <taxon>Pseudomonadati</taxon>
        <taxon>Pseudomonadota</taxon>
        <taxon>Alphaproteobacteria</taxon>
        <taxon>Rhodobacterales</taxon>
        <taxon>Paracoccaceae</taxon>
        <taxon>Pikeienuella</taxon>
    </lineage>
</organism>
<feature type="chain" id="PRO_5029824631" description="VPLPA-CTERM sorting domain-containing protein" evidence="2">
    <location>
        <begin position="23"/>
        <end position="234"/>
    </location>
</feature>
<keyword evidence="4" id="KW-1185">Reference proteome</keyword>
<feature type="transmembrane region" description="Helical" evidence="1">
    <location>
        <begin position="212"/>
        <end position="229"/>
    </location>
</feature>
<dbReference type="Proteomes" id="UP000503336">
    <property type="component" value="Chromosome"/>
</dbReference>
<evidence type="ECO:0000313" key="3">
    <source>
        <dbReference type="EMBL" id="QIE54814.1"/>
    </source>
</evidence>
<keyword evidence="1" id="KW-0812">Transmembrane</keyword>
<evidence type="ECO:0000256" key="2">
    <source>
        <dbReference type="SAM" id="SignalP"/>
    </source>
</evidence>
<accession>A0A7L5BY41</accession>
<dbReference type="RefSeq" id="WP_165095696.1">
    <property type="nucleotide sequence ID" value="NZ_CP049056.1"/>
</dbReference>
<dbReference type="AlphaFoldDB" id="A0A7L5BY41"/>